<feature type="compositionally biased region" description="Basic and acidic residues" evidence="2">
    <location>
        <begin position="209"/>
        <end position="219"/>
    </location>
</feature>
<dbReference type="PANTHER" id="PTHR21712">
    <property type="entry name" value="PRE-RRNA-PROCESSING PROTEIN FHL1"/>
    <property type="match status" value="1"/>
</dbReference>
<feature type="region of interest" description="Disordered" evidence="2">
    <location>
        <begin position="209"/>
        <end position="253"/>
    </location>
</feature>
<gene>
    <name evidence="4" type="ORF">SDRG_15367</name>
</gene>
<dbReference type="InterPro" id="IPR045178">
    <property type="entry name" value="Fhl1/FHA1"/>
</dbReference>
<keyword evidence="5" id="KW-1185">Reference proteome</keyword>
<dbReference type="Pfam" id="PF00498">
    <property type="entry name" value="FHA"/>
    <property type="match status" value="1"/>
</dbReference>
<dbReference type="InterPro" id="IPR008984">
    <property type="entry name" value="SMAD_FHA_dom_sf"/>
</dbReference>
<keyword evidence="1" id="KW-0539">Nucleus</keyword>
<reference evidence="4 5" key="1">
    <citation type="submission" date="2012-04" db="EMBL/GenBank/DDBJ databases">
        <title>The Genome Sequence of Saprolegnia declina VS20.</title>
        <authorList>
            <consortium name="The Broad Institute Genome Sequencing Platform"/>
            <person name="Russ C."/>
            <person name="Nusbaum C."/>
            <person name="Tyler B."/>
            <person name="van West P."/>
            <person name="Dieguez-Uribeondo J."/>
            <person name="de Bruijn I."/>
            <person name="Tripathy S."/>
            <person name="Jiang R."/>
            <person name="Young S.K."/>
            <person name="Zeng Q."/>
            <person name="Gargeya S."/>
            <person name="Fitzgerald M."/>
            <person name="Haas B."/>
            <person name="Abouelleil A."/>
            <person name="Alvarado L."/>
            <person name="Arachchi H.M."/>
            <person name="Berlin A."/>
            <person name="Chapman S.B."/>
            <person name="Goldberg J."/>
            <person name="Griggs A."/>
            <person name="Gujja S."/>
            <person name="Hansen M."/>
            <person name="Howarth C."/>
            <person name="Imamovic A."/>
            <person name="Larimer J."/>
            <person name="McCowen C."/>
            <person name="Montmayeur A."/>
            <person name="Murphy C."/>
            <person name="Neiman D."/>
            <person name="Pearson M."/>
            <person name="Priest M."/>
            <person name="Roberts A."/>
            <person name="Saif S."/>
            <person name="Shea T."/>
            <person name="Sisk P."/>
            <person name="Sykes S."/>
            <person name="Wortman J."/>
            <person name="Nusbaum C."/>
            <person name="Birren B."/>
        </authorList>
    </citation>
    <scope>NUCLEOTIDE SEQUENCE [LARGE SCALE GENOMIC DNA]</scope>
    <source>
        <strain evidence="4 5">VS20</strain>
    </source>
</reference>
<dbReference type="VEuPathDB" id="FungiDB:SDRG_15367"/>
<evidence type="ECO:0000313" key="4">
    <source>
        <dbReference type="EMBL" id="EQC26858.1"/>
    </source>
</evidence>
<dbReference type="Gene3D" id="2.60.200.20">
    <property type="match status" value="1"/>
</dbReference>
<dbReference type="OMA" id="HARIQWN"/>
<organism evidence="4 5">
    <name type="scientific">Saprolegnia diclina (strain VS20)</name>
    <dbReference type="NCBI Taxonomy" id="1156394"/>
    <lineage>
        <taxon>Eukaryota</taxon>
        <taxon>Sar</taxon>
        <taxon>Stramenopiles</taxon>
        <taxon>Oomycota</taxon>
        <taxon>Saprolegniomycetes</taxon>
        <taxon>Saprolegniales</taxon>
        <taxon>Saprolegniaceae</taxon>
        <taxon>Saprolegnia</taxon>
    </lineage>
</organism>
<accession>T0R480</accession>
<evidence type="ECO:0000256" key="2">
    <source>
        <dbReference type="SAM" id="MobiDB-lite"/>
    </source>
</evidence>
<name>T0R480_SAPDV</name>
<dbReference type="GO" id="GO:0060962">
    <property type="term" value="P:regulation of ribosomal protein gene transcription by RNA polymerase II"/>
    <property type="evidence" value="ECO:0007669"/>
    <property type="project" value="InterPro"/>
</dbReference>
<proteinExistence type="predicted"/>
<dbReference type="GO" id="GO:0005634">
    <property type="term" value="C:nucleus"/>
    <property type="evidence" value="ECO:0007669"/>
    <property type="project" value="TreeGrafter"/>
</dbReference>
<dbReference type="eggNOG" id="KOG2294">
    <property type="taxonomic scope" value="Eukaryota"/>
</dbReference>
<dbReference type="GO" id="GO:0043565">
    <property type="term" value="F:sequence-specific DNA binding"/>
    <property type="evidence" value="ECO:0007669"/>
    <property type="project" value="TreeGrafter"/>
</dbReference>
<sequence>MDEKRIEKDFLAARPPLAYAKLQGMINEEQSFEAFITQLPVEFGRGAQAGQAAGRIGLGDLMSVSRQHASIDWNAERSCFELTCLGKNGMHAGGKRIEQKEVVVLTPKMPLRIGGARIYFLPAVKPSTTIMSGLKLIQKAFEKANPSKTAGLSVDEAVDAVYNCFKDIDYEVGGRQNLTTLVKSYFECPNSCFKRVSVSPAGELRYIHIRPEGADEPKKRQGTASAEGKKKQKVATQEPPTPTVAATPAEPAP</sequence>
<feature type="domain" description="FHA" evidence="3">
    <location>
        <begin position="41"/>
        <end position="97"/>
    </location>
</feature>
<dbReference type="PROSITE" id="PS50006">
    <property type="entry name" value="FHA_DOMAIN"/>
    <property type="match status" value="1"/>
</dbReference>
<dbReference type="InterPro" id="IPR000253">
    <property type="entry name" value="FHA_dom"/>
</dbReference>
<dbReference type="OrthoDB" id="5954824at2759"/>
<protein>
    <recommendedName>
        <fullName evidence="3">FHA domain-containing protein</fullName>
    </recommendedName>
</protein>
<dbReference type="EMBL" id="JH767220">
    <property type="protein sequence ID" value="EQC26858.1"/>
    <property type="molecule type" value="Genomic_DNA"/>
</dbReference>
<evidence type="ECO:0000256" key="1">
    <source>
        <dbReference type="ARBA" id="ARBA00023242"/>
    </source>
</evidence>
<dbReference type="InParanoid" id="T0R480"/>
<feature type="compositionally biased region" description="Low complexity" evidence="2">
    <location>
        <begin position="234"/>
        <end position="253"/>
    </location>
</feature>
<dbReference type="RefSeq" id="XP_008619760.1">
    <property type="nucleotide sequence ID" value="XM_008621538.1"/>
</dbReference>
<evidence type="ECO:0000313" key="5">
    <source>
        <dbReference type="Proteomes" id="UP000030762"/>
    </source>
</evidence>
<dbReference type="PANTHER" id="PTHR21712:SF29">
    <property type="entry name" value="PRE-RRNA-PROCESSING PROTEIN FHL1"/>
    <property type="match status" value="1"/>
</dbReference>
<dbReference type="STRING" id="1156394.T0R480"/>
<dbReference type="SUPFAM" id="SSF49879">
    <property type="entry name" value="SMAD/FHA domain"/>
    <property type="match status" value="1"/>
</dbReference>
<dbReference type="Proteomes" id="UP000030762">
    <property type="component" value="Unassembled WGS sequence"/>
</dbReference>
<evidence type="ECO:0000259" key="3">
    <source>
        <dbReference type="PROSITE" id="PS50006"/>
    </source>
</evidence>
<dbReference type="AlphaFoldDB" id="T0R480"/>
<dbReference type="GeneID" id="19956094"/>